<feature type="domain" description="SNF2 N-terminal" evidence="4">
    <location>
        <begin position="664"/>
        <end position="765"/>
    </location>
</feature>
<dbReference type="Pfam" id="PF00176">
    <property type="entry name" value="SNF2-rel_dom"/>
    <property type="match status" value="1"/>
</dbReference>
<dbReference type="GeneID" id="92073894"/>
<dbReference type="InterPro" id="IPR050628">
    <property type="entry name" value="SNF2_RAD54_helicase_TF"/>
</dbReference>
<keyword evidence="3" id="KW-0067">ATP-binding</keyword>
<comment type="caution">
    <text evidence="5">The sequence shown here is derived from an EMBL/GenBank/DDBJ whole genome shotgun (WGS) entry which is preliminary data.</text>
</comment>
<dbReference type="InterPro" id="IPR027417">
    <property type="entry name" value="P-loop_NTPase"/>
</dbReference>
<dbReference type="PANTHER" id="PTHR45626">
    <property type="entry name" value="TRANSCRIPTION TERMINATION FACTOR 2-RELATED"/>
    <property type="match status" value="1"/>
</dbReference>
<accession>A0ABR1QNF9</accession>
<dbReference type="SUPFAM" id="SSF52540">
    <property type="entry name" value="P-loop containing nucleoside triphosphate hydrolases"/>
    <property type="match status" value="1"/>
</dbReference>
<proteinExistence type="predicted"/>
<evidence type="ECO:0000256" key="2">
    <source>
        <dbReference type="ARBA" id="ARBA00022801"/>
    </source>
</evidence>
<dbReference type="InterPro" id="IPR000330">
    <property type="entry name" value="SNF2_N"/>
</dbReference>
<evidence type="ECO:0000259" key="4">
    <source>
        <dbReference type="Pfam" id="PF00176"/>
    </source>
</evidence>
<sequence length="770" mass="86299">MVCEDGELGSIQRLPDESLVLHERVQRHTAMVGKQSSLGVVGAGAAPEDSTTSPARSQGAGAILSWRLSAQLETTDNYVQFVHFTVKEYLTSPSVPGYISSTDATRSLAMCCVLYLTQENHTMEVEDEDMACDIHSGSYAFYHFAARTWCELTITALTETTTQRDSQELIRCLKSLVSLKRDPKFEDKTTYNDITSLRNLKSEHKDLYDTLCQLNDFNNICSRSDYHLRKAVWGHLDPLTISETSVRVHEALSQITSSQVYQLDKNGNDQVLLKWHGPLPFHCGYLSCISGRYGFESPEKRRIHENNHDRPWKCRFSDCLYAEGGFGSLKMRDDHLDHFHKESGDALVAASLEVMEESFIFDLARTNQAASIKTILPEFLALNGKVQGKILETASLFGSVETLEILVEGLRGEEQGVYDDPNMEMSRISLYPKLAVLKTSGVATTIWGTILRLLLEVKTTEGFAHLLPIVWKYTDMAKLLASLLSLECYEEAYHIWKPYGLLDFKSGYMYWTESGKRPQRTSNSNQREYTDRGLFLAVAGNPLRESLLIEFWEDTHMFEGIPDRVAAKALAYAIRSETSSTKLMHYIVDCGAPVNFPYQNDVPYCATAPEDLSLSASASTNPERNLDDVEKCRVLRIFDSADGQVVLSAFAEPSLRIRSKLMRHQLHAIAMMTERKSNIIGDPKFPSLWITEHTTQGLQYRHIITGAINTIPVQTGGGLLADDVGLGKTLTTLALICSSLDSMELGYTKLNEGETRATLVITPKSKTWFC</sequence>
<keyword evidence="6" id="KW-1185">Reference proteome</keyword>
<dbReference type="InterPro" id="IPR038718">
    <property type="entry name" value="SNF2-like_sf"/>
</dbReference>
<organism evidence="5 6">
    <name type="scientific">Apiospora aurea</name>
    <dbReference type="NCBI Taxonomy" id="335848"/>
    <lineage>
        <taxon>Eukaryota</taxon>
        <taxon>Fungi</taxon>
        <taxon>Dikarya</taxon>
        <taxon>Ascomycota</taxon>
        <taxon>Pezizomycotina</taxon>
        <taxon>Sordariomycetes</taxon>
        <taxon>Xylariomycetidae</taxon>
        <taxon>Amphisphaeriales</taxon>
        <taxon>Apiosporaceae</taxon>
        <taxon>Apiospora</taxon>
    </lineage>
</organism>
<evidence type="ECO:0000313" key="5">
    <source>
        <dbReference type="EMBL" id="KAK7959756.1"/>
    </source>
</evidence>
<name>A0ABR1QNF9_9PEZI</name>
<evidence type="ECO:0000256" key="3">
    <source>
        <dbReference type="ARBA" id="ARBA00022840"/>
    </source>
</evidence>
<protein>
    <recommendedName>
        <fullName evidence="4">SNF2 N-terminal domain-containing protein</fullName>
    </recommendedName>
</protein>
<reference evidence="5 6" key="1">
    <citation type="submission" date="2023-01" db="EMBL/GenBank/DDBJ databases">
        <title>Analysis of 21 Apiospora genomes using comparative genomics revels a genus with tremendous synthesis potential of carbohydrate active enzymes and secondary metabolites.</title>
        <authorList>
            <person name="Sorensen T."/>
        </authorList>
    </citation>
    <scope>NUCLEOTIDE SEQUENCE [LARGE SCALE GENOMIC DNA]</scope>
    <source>
        <strain evidence="5 6">CBS 24483</strain>
    </source>
</reference>
<dbReference type="Proteomes" id="UP001391051">
    <property type="component" value="Unassembled WGS sequence"/>
</dbReference>
<evidence type="ECO:0000256" key="1">
    <source>
        <dbReference type="ARBA" id="ARBA00022741"/>
    </source>
</evidence>
<gene>
    <name evidence="5" type="ORF">PG986_004610</name>
</gene>
<evidence type="ECO:0000313" key="6">
    <source>
        <dbReference type="Proteomes" id="UP001391051"/>
    </source>
</evidence>
<keyword evidence="1" id="KW-0547">Nucleotide-binding</keyword>
<dbReference type="EMBL" id="JAQQWE010000003">
    <property type="protein sequence ID" value="KAK7959756.1"/>
    <property type="molecule type" value="Genomic_DNA"/>
</dbReference>
<dbReference type="Gene3D" id="3.40.50.10810">
    <property type="entry name" value="Tandem AAA-ATPase domain"/>
    <property type="match status" value="1"/>
</dbReference>
<dbReference type="RefSeq" id="XP_066703459.1">
    <property type="nucleotide sequence ID" value="XM_066840832.1"/>
</dbReference>
<keyword evidence="2" id="KW-0378">Hydrolase</keyword>